<dbReference type="InterPro" id="IPR016036">
    <property type="entry name" value="Malonyl_transacylase_ACP-bd"/>
</dbReference>
<accession>A0ABZ2LKB0</accession>
<dbReference type="InterPro" id="IPR013968">
    <property type="entry name" value="PKS_KR"/>
</dbReference>
<dbReference type="InterPro" id="IPR009081">
    <property type="entry name" value="PP-bd_ACP"/>
</dbReference>
<dbReference type="PROSITE" id="PS50075">
    <property type="entry name" value="CARRIER"/>
    <property type="match status" value="1"/>
</dbReference>
<dbReference type="Pfam" id="PF00698">
    <property type="entry name" value="Acyl_transf_1"/>
    <property type="match status" value="1"/>
</dbReference>
<keyword evidence="7" id="KW-1185">Reference proteome</keyword>
<evidence type="ECO:0000256" key="1">
    <source>
        <dbReference type="ARBA" id="ARBA00022450"/>
    </source>
</evidence>
<protein>
    <submittedName>
        <fullName evidence="6">Type I polyketide synthase</fullName>
    </submittedName>
</protein>
<dbReference type="InterPro" id="IPR050091">
    <property type="entry name" value="PKS_NRPS_Biosynth_Enz"/>
</dbReference>
<dbReference type="InterPro" id="IPR001227">
    <property type="entry name" value="Ac_transferase_dom_sf"/>
</dbReference>
<feature type="domain" description="Carrier" evidence="4">
    <location>
        <begin position="1411"/>
        <end position="1485"/>
    </location>
</feature>
<feature type="domain" description="Ketosynthase family 3 (KS3)" evidence="5">
    <location>
        <begin position="40"/>
        <end position="457"/>
    </location>
</feature>
<gene>
    <name evidence="6" type="ORF">LVJ94_20355</name>
</gene>
<dbReference type="SUPFAM" id="SSF47336">
    <property type="entry name" value="ACP-like"/>
    <property type="match status" value="1"/>
</dbReference>
<dbReference type="PANTHER" id="PTHR43775">
    <property type="entry name" value="FATTY ACID SYNTHASE"/>
    <property type="match status" value="1"/>
</dbReference>
<proteinExistence type="predicted"/>
<evidence type="ECO:0000259" key="4">
    <source>
        <dbReference type="PROSITE" id="PS50075"/>
    </source>
</evidence>
<dbReference type="InterPro" id="IPR014030">
    <property type="entry name" value="Ketoacyl_synth_N"/>
</dbReference>
<dbReference type="SMART" id="SM00825">
    <property type="entry name" value="PKS_KS"/>
    <property type="match status" value="1"/>
</dbReference>
<dbReference type="SMART" id="SM00827">
    <property type="entry name" value="PKS_AT"/>
    <property type="match status" value="1"/>
</dbReference>
<dbReference type="Pfam" id="PF00109">
    <property type="entry name" value="ketoacyl-synt"/>
    <property type="match status" value="1"/>
</dbReference>
<dbReference type="SUPFAM" id="SSF52151">
    <property type="entry name" value="FabD/lysophospholipase-like"/>
    <property type="match status" value="1"/>
</dbReference>
<dbReference type="SUPFAM" id="SSF55048">
    <property type="entry name" value="Probable ACP-binding domain of malonyl-CoA ACP transacylase"/>
    <property type="match status" value="1"/>
</dbReference>
<organism evidence="6 7">
    <name type="scientific">Pendulispora rubella</name>
    <dbReference type="NCBI Taxonomy" id="2741070"/>
    <lineage>
        <taxon>Bacteria</taxon>
        <taxon>Pseudomonadati</taxon>
        <taxon>Myxococcota</taxon>
        <taxon>Myxococcia</taxon>
        <taxon>Myxococcales</taxon>
        <taxon>Sorangiineae</taxon>
        <taxon>Pendulisporaceae</taxon>
        <taxon>Pendulispora</taxon>
    </lineage>
</organism>
<dbReference type="Gene3D" id="3.40.47.10">
    <property type="match status" value="1"/>
</dbReference>
<keyword evidence="2" id="KW-0597">Phosphoprotein</keyword>
<dbReference type="Pfam" id="PF16197">
    <property type="entry name" value="KAsynt_C_assoc"/>
    <property type="match status" value="1"/>
</dbReference>
<dbReference type="InterPro" id="IPR020806">
    <property type="entry name" value="PKS_PP-bd"/>
</dbReference>
<dbReference type="PANTHER" id="PTHR43775:SF37">
    <property type="entry name" value="SI:DKEY-61P9.11"/>
    <property type="match status" value="1"/>
</dbReference>
<dbReference type="PROSITE" id="PS52004">
    <property type="entry name" value="KS3_2"/>
    <property type="match status" value="1"/>
</dbReference>
<dbReference type="Gene3D" id="1.10.1200.10">
    <property type="entry name" value="ACP-like"/>
    <property type="match status" value="1"/>
</dbReference>
<dbReference type="Pfam" id="PF00550">
    <property type="entry name" value="PP-binding"/>
    <property type="match status" value="1"/>
</dbReference>
<dbReference type="CDD" id="cd08955">
    <property type="entry name" value="KR_2_FAS_SDR_x"/>
    <property type="match status" value="1"/>
</dbReference>
<dbReference type="InterPro" id="IPR032821">
    <property type="entry name" value="PKS_assoc"/>
</dbReference>
<evidence type="ECO:0000259" key="5">
    <source>
        <dbReference type="PROSITE" id="PS52004"/>
    </source>
</evidence>
<dbReference type="Gene3D" id="3.40.366.10">
    <property type="entry name" value="Malonyl-Coenzyme A Acyl Carrier Protein, domain 2"/>
    <property type="match status" value="1"/>
</dbReference>
<dbReference type="InterPro" id="IPR016035">
    <property type="entry name" value="Acyl_Trfase/lysoPLipase"/>
</dbReference>
<dbReference type="InterPro" id="IPR014031">
    <property type="entry name" value="Ketoacyl_synth_C"/>
</dbReference>
<dbReference type="EMBL" id="CP089983">
    <property type="protein sequence ID" value="WXB09570.1"/>
    <property type="molecule type" value="Genomic_DNA"/>
</dbReference>
<sequence>MSTKDVSADALRPLLETATVELRKLRAQNQRLKAEGATRSEAIAIAGIGCRFPGGARGPVAFWKQLENGVDAIREIPRERWDIERAPRLPEMRWGGFLDSVDRFDAAFFGISPREASSLDPQQRLLLEVGWEALEDAGQIIGALAGSRTGVFIGMCHLDYREQATARTDQLDVYATTGNMASTAAGRLSYTLGLEGPCITLDTACSSSLVAVHLACQSLRTGECDVALAGGVNVMISPLTMHLLAQLQALSPDGRCKTFDARANGFVRGEGAGVVVLKRLSDAVRDGDRVWAVLRGSAVNQDGRSTGLTAPNVLSQQALLRQALERARVSPDRIGYVEAHGTGTSLGDPIEVEALAAVLGAPNADGAPCILGSVKSSIGHLEAAAGIAGLIKASLVLHHEKIPRQMHFERLNPRIPLDGTRLAIAAHNIAWSPGASRFAGVSSFGISGTNAHAILEAAPPQPSSSSTVRYAHIVPLSARSPEALRGACEAYRAYLEGAKVPLEDIAYTAGARRDHHEHRVAAVGASAGELCADLDAFLAQPHRPIAPGDETAGDEDAEGTKTAFVFSGQGSQWLGMGRRLLEHEPVFREMVHRCDTLHAQHASWSILDELRAEPSHARLTATEVAQPVLFAVQVALVALLEHVGIVPAAVVGHSVGEVSAAWASGAIDLEQATAIVHHRGLLMQRATGSGRMAQVALPWSDAQSLVAGTSVCVAGHNGPESVVLSGDATALAELLATLERRGIRCRDLKVDYAFHGPRMAPFQQELAERLAGLRPGPARVPMFSTVTGHRVPGPELDAAYWARNIREPVQFVNALEASLDAGCRTFVEIAPHPVLGANIHEILGRKHLAGTVVPMLRREHDDGLVFLRALGALYRAGSSVDFAKLLPERGRVVSLPAYSWQGERHWIERTEGTESPASTVSEEPLDIEAYELAWDPIPTPRGDAKASPEGPWLVVTPKDEVFDWVQQALAPRRCVRSLPPEKGHEPVSLGGVLHLETSDDAAFASAGDLGAEATARCARVIDTLRLLEGRRWTSVPKLWVVTRGSQSLLGGGAPGLLGAPLWGLARAIAPEHGVRWGGILDLDPSGDASRDAAALRSVLARAGASKSGMGERLAARGRAIYRARIARRPREIPAPAYAFRADASYLITGGLGALGSKVARWMVQSGARHLVLLGRTGLPARDGWGEVPQDSDAGRRIATVLDIERLGAHVRVLAEDVADEDALRRALEAHDRACLPPIRGIVHAAGIADPRPLLEGDARWLDAHLRPKVQGAWALHRVFANRPLDFFVAFSSISSWLDSPRLGAYAAANAFLDALACERRARGEVALSMGWGAWAEGGMAARALPGIASSTDTLEPQRALTLLGRLMSDAPAQVGVVPAAWATRFEGDAEHPRASSFLDELAALRADQRKKLLTESLAKQLGVILGVRPEQIPLDRPFGRLGVDSLMTMELRKAVEGALGVSLSATMFWNYPTLRALTAHLLEHLELDEPAERTAPAVSEVQELTLMSDEEAENMLLEQLRGLEPSTGVLRREDS</sequence>
<dbReference type="Proteomes" id="UP001374803">
    <property type="component" value="Chromosome"/>
</dbReference>
<dbReference type="Pfam" id="PF08659">
    <property type="entry name" value="KR"/>
    <property type="match status" value="1"/>
</dbReference>
<dbReference type="SUPFAM" id="SSF53901">
    <property type="entry name" value="Thiolase-like"/>
    <property type="match status" value="1"/>
</dbReference>
<dbReference type="PROSITE" id="PS00606">
    <property type="entry name" value="KS3_1"/>
    <property type="match status" value="1"/>
</dbReference>
<evidence type="ECO:0000256" key="3">
    <source>
        <dbReference type="ARBA" id="ARBA00022679"/>
    </source>
</evidence>
<dbReference type="InterPro" id="IPR036291">
    <property type="entry name" value="NAD(P)-bd_dom_sf"/>
</dbReference>
<dbReference type="RefSeq" id="WP_394839241.1">
    <property type="nucleotide sequence ID" value="NZ_CP089929.1"/>
</dbReference>
<dbReference type="SMART" id="SM00823">
    <property type="entry name" value="PKS_PP"/>
    <property type="match status" value="1"/>
</dbReference>
<evidence type="ECO:0000256" key="2">
    <source>
        <dbReference type="ARBA" id="ARBA00022553"/>
    </source>
</evidence>
<dbReference type="InterPro" id="IPR036736">
    <property type="entry name" value="ACP-like_sf"/>
</dbReference>
<evidence type="ECO:0000313" key="6">
    <source>
        <dbReference type="EMBL" id="WXB09570.1"/>
    </source>
</evidence>
<dbReference type="Gene3D" id="3.30.70.3290">
    <property type="match status" value="1"/>
</dbReference>
<dbReference type="SUPFAM" id="SSF51735">
    <property type="entry name" value="NAD(P)-binding Rossmann-fold domains"/>
    <property type="match status" value="2"/>
</dbReference>
<dbReference type="InterPro" id="IPR016039">
    <property type="entry name" value="Thiolase-like"/>
</dbReference>
<dbReference type="SMART" id="SM01294">
    <property type="entry name" value="PKS_PP_betabranch"/>
    <property type="match status" value="1"/>
</dbReference>
<dbReference type="Gene3D" id="3.40.50.720">
    <property type="entry name" value="NAD(P)-binding Rossmann-like Domain"/>
    <property type="match status" value="1"/>
</dbReference>
<dbReference type="Pfam" id="PF02801">
    <property type="entry name" value="Ketoacyl-synt_C"/>
    <property type="match status" value="1"/>
</dbReference>
<dbReference type="InterPro" id="IPR014043">
    <property type="entry name" value="Acyl_transferase_dom"/>
</dbReference>
<evidence type="ECO:0000313" key="7">
    <source>
        <dbReference type="Proteomes" id="UP001374803"/>
    </source>
</evidence>
<dbReference type="SMART" id="SM00822">
    <property type="entry name" value="PKS_KR"/>
    <property type="match status" value="1"/>
</dbReference>
<dbReference type="PROSITE" id="PS00012">
    <property type="entry name" value="PHOSPHOPANTETHEINE"/>
    <property type="match status" value="1"/>
</dbReference>
<name>A0ABZ2LKB0_9BACT</name>
<dbReference type="InterPro" id="IPR020841">
    <property type="entry name" value="PKS_Beta-ketoAc_synthase_dom"/>
</dbReference>
<keyword evidence="1" id="KW-0596">Phosphopantetheine</keyword>
<reference evidence="6" key="1">
    <citation type="submission" date="2021-12" db="EMBL/GenBank/DDBJ databases">
        <title>Discovery of the Pendulisporaceae a myxobacterial family with distinct sporulation behavior and unique specialized metabolism.</title>
        <authorList>
            <person name="Garcia R."/>
            <person name="Popoff A."/>
            <person name="Bader C.D."/>
            <person name="Loehr J."/>
            <person name="Walesch S."/>
            <person name="Walt C."/>
            <person name="Boldt J."/>
            <person name="Bunk B."/>
            <person name="Haeckl F.J.F.P.J."/>
            <person name="Gunesch A.P."/>
            <person name="Birkelbach J."/>
            <person name="Nuebel U."/>
            <person name="Pietschmann T."/>
            <person name="Bach T."/>
            <person name="Mueller R."/>
        </authorList>
    </citation>
    <scope>NUCLEOTIDE SEQUENCE</scope>
    <source>
        <strain evidence="6">MSr11367</strain>
    </source>
</reference>
<dbReference type="InterPro" id="IPR006162">
    <property type="entry name" value="Ppantetheine_attach_site"/>
</dbReference>
<dbReference type="InterPro" id="IPR018201">
    <property type="entry name" value="Ketoacyl_synth_AS"/>
</dbReference>
<keyword evidence="3" id="KW-0808">Transferase</keyword>
<dbReference type="InterPro" id="IPR057326">
    <property type="entry name" value="KR_dom"/>
</dbReference>
<dbReference type="CDD" id="cd00833">
    <property type="entry name" value="PKS"/>
    <property type="match status" value="1"/>
</dbReference>